<feature type="compositionally biased region" description="Basic and acidic residues" evidence="7">
    <location>
        <begin position="16"/>
        <end position="27"/>
    </location>
</feature>
<keyword evidence="6 8" id="KW-0472">Membrane</keyword>
<feature type="region of interest" description="Disordered" evidence="7">
    <location>
        <begin position="212"/>
        <end position="273"/>
    </location>
</feature>
<organism evidence="9 10">
    <name type="scientific">Parachaetomium inaequale</name>
    <dbReference type="NCBI Taxonomy" id="2588326"/>
    <lineage>
        <taxon>Eukaryota</taxon>
        <taxon>Fungi</taxon>
        <taxon>Dikarya</taxon>
        <taxon>Ascomycota</taxon>
        <taxon>Pezizomycotina</taxon>
        <taxon>Sordariomycetes</taxon>
        <taxon>Sordariomycetidae</taxon>
        <taxon>Sordariales</taxon>
        <taxon>Chaetomiaceae</taxon>
        <taxon>Parachaetomium</taxon>
    </lineage>
</organism>
<evidence type="ECO:0000313" key="9">
    <source>
        <dbReference type="EMBL" id="KAK4032994.1"/>
    </source>
</evidence>
<dbReference type="PANTHER" id="PTHR23514">
    <property type="entry name" value="BYPASS OF STOP CODON PROTEIN 6"/>
    <property type="match status" value="1"/>
</dbReference>
<feature type="transmembrane region" description="Helical" evidence="8">
    <location>
        <begin position="351"/>
        <end position="373"/>
    </location>
</feature>
<evidence type="ECO:0000256" key="1">
    <source>
        <dbReference type="ARBA" id="ARBA00004127"/>
    </source>
</evidence>
<evidence type="ECO:0000256" key="6">
    <source>
        <dbReference type="ARBA" id="ARBA00023136"/>
    </source>
</evidence>
<evidence type="ECO:0000256" key="2">
    <source>
        <dbReference type="ARBA" id="ARBA00008335"/>
    </source>
</evidence>
<sequence>MATKPNAALPKTRPRLRGEPDHQEPAESRQPIDIIRLASLCLTGLLIGVNDITYPPPPRAASLESFLVSSARTIFPFTVACILAAAFLDPIVRCARFPPSSILALASLLIAGAHASALTLPSSWSQTVPCAVLRHLLLGVGNTLSLTIATLSSSRTTTLGLLHGTAALGAVLRTAVAASTTADSRATMMIPGRKGQHLAVLVLGLATAASLLPSPRPDRHGAGECGRHPKGPMHGDTETQTHRTHTPQPAPPPPASRPEKPLHRETNAQYPPPASRITTLTALLALAHHGTLVALPAGLVSLSPSVGEQKHIVHVAAAAFWTGVAISRFFMMLPPRREQHIRAKQAVVSRAVLVAAGCFLLLLSCWLFLTWGMAGHTTAAAAAVVGFMLGPVYPWVVGVFKREMDEDEALSGVGIVVAFGYAGEMLALLTVQLVAHLGAPVVMYVVIAGLVGGMLVCWKALIEDEGGEAGAAPGVDV</sequence>
<feature type="transmembrane region" description="Helical" evidence="8">
    <location>
        <begin position="412"/>
        <end position="435"/>
    </location>
</feature>
<reference evidence="10" key="1">
    <citation type="journal article" date="2023" name="Mol. Phylogenet. Evol.">
        <title>Genome-scale phylogeny and comparative genomics of the fungal order Sordariales.</title>
        <authorList>
            <person name="Hensen N."/>
            <person name="Bonometti L."/>
            <person name="Westerberg I."/>
            <person name="Brannstrom I.O."/>
            <person name="Guillou S."/>
            <person name="Cros-Aarteil S."/>
            <person name="Calhoun S."/>
            <person name="Haridas S."/>
            <person name="Kuo A."/>
            <person name="Mondo S."/>
            <person name="Pangilinan J."/>
            <person name="Riley R."/>
            <person name="LaButti K."/>
            <person name="Andreopoulos B."/>
            <person name="Lipzen A."/>
            <person name="Chen C."/>
            <person name="Yan M."/>
            <person name="Daum C."/>
            <person name="Ng V."/>
            <person name="Clum A."/>
            <person name="Steindorff A."/>
            <person name="Ohm R.A."/>
            <person name="Martin F."/>
            <person name="Silar P."/>
            <person name="Natvig D.O."/>
            <person name="Lalanne C."/>
            <person name="Gautier V."/>
            <person name="Ament-Velasquez S.L."/>
            <person name="Kruys A."/>
            <person name="Hutchinson M.I."/>
            <person name="Powell A.J."/>
            <person name="Barry K."/>
            <person name="Miller A.N."/>
            <person name="Grigoriev I.V."/>
            <person name="Debuchy R."/>
            <person name="Gladieux P."/>
            <person name="Hiltunen Thoren M."/>
            <person name="Johannesson H."/>
        </authorList>
    </citation>
    <scope>NUCLEOTIDE SEQUENCE [LARGE SCALE GENOMIC DNA]</scope>
    <source>
        <strain evidence="10">CBS 284.82</strain>
    </source>
</reference>
<name>A0AAN6P7A4_9PEZI</name>
<dbReference type="Proteomes" id="UP001303115">
    <property type="component" value="Unassembled WGS sequence"/>
</dbReference>
<comment type="subcellular location">
    <subcellularLocation>
        <location evidence="1">Endomembrane system</location>
        <topology evidence="1">Multi-pass membrane protein</topology>
    </subcellularLocation>
</comment>
<evidence type="ECO:0000256" key="7">
    <source>
        <dbReference type="SAM" id="MobiDB-lite"/>
    </source>
</evidence>
<dbReference type="GO" id="GO:0016020">
    <property type="term" value="C:membrane"/>
    <property type="evidence" value="ECO:0007669"/>
    <property type="project" value="TreeGrafter"/>
</dbReference>
<feature type="region of interest" description="Disordered" evidence="7">
    <location>
        <begin position="1"/>
        <end position="28"/>
    </location>
</feature>
<feature type="compositionally biased region" description="Basic and acidic residues" evidence="7">
    <location>
        <begin position="216"/>
        <end position="241"/>
    </location>
</feature>
<dbReference type="SUPFAM" id="SSF103473">
    <property type="entry name" value="MFS general substrate transporter"/>
    <property type="match status" value="1"/>
</dbReference>
<dbReference type="Gene3D" id="1.20.1250.20">
    <property type="entry name" value="MFS general substrate transporter like domains"/>
    <property type="match status" value="1"/>
</dbReference>
<protein>
    <recommendedName>
        <fullName evidence="11">MFS transporter</fullName>
    </recommendedName>
</protein>
<keyword evidence="3" id="KW-0813">Transport</keyword>
<evidence type="ECO:0008006" key="11">
    <source>
        <dbReference type="Google" id="ProtNLM"/>
    </source>
</evidence>
<dbReference type="GO" id="GO:0012505">
    <property type="term" value="C:endomembrane system"/>
    <property type="evidence" value="ECO:0007669"/>
    <property type="project" value="UniProtKB-SubCell"/>
</dbReference>
<feature type="transmembrane region" description="Helical" evidence="8">
    <location>
        <begin position="277"/>
        <end position="299"/>
    </location>
</feature>
<feature type="compositionally biased region" description="Basic and acidic residues" evidence="7">
    <location>
        <begin position="257"/>
        <end position="266"/>
    </location>
</feature>
<keyword evidence="10" id="KW-1185">Reference proteome</keyword>
<dbReference type="InterPro" id="IPR051788">
    <property type="entry name" value="MFS_Transporter"/>
</dbReference>
<evidence type="ECO:0000313" key="10">
    <source>
        <dbReference type="Proteomes" id="UP001303115"/>
    </source>
</evidence>
<dbReference type="PANTHER" id="PTHR23514:SF3">
    <property type="entry name" value="BYPASS OF STOP CODON PROTEIN 6"/>
    <property type="match status" value="1"/>
</dbReference>
<keyword evidence="4 8" id="KW-0812">Transmembrane</keyword>
<evidence type="ECO:0000256" key="8">
    <source>
        <dbReference type="SAM" id="Phobius"/>
    </source>
</evidence>
<feature type="transmembrane region" description="Helical" evidence="8">
    <location>
        <begin position="196"/>
        <end position="212"/>
    </location>
</feature>
<dbReference type="InterPro" id="IPR036259">
    <property type="entry name" value="MFS_trans_sf"/>
</dbReference>
<evidence type="ECO:0000256" key="3">
    <source>
        <dbReference type="ARBA" id="ARBA00022448"/>
    </source>
</evidence>
<gene>
    <name evidence="9" type="ORF">C8A01DRAFT_40549</name>
</gene>
<comment type="caution">
    <text evidence="9">The sequence shown here is derived from an EMBL/GenBank/DDBJ whole genome shotgun (WGS) entry which is preliminary data.</text>
</comment>
<feature type="transmembrane region" description="Helical" evidence="8">
    <location>
        <begin position="379"/>
        <end position="400"/>
    </location>
</feature>
<feature type="transmembrane region" description="Helical" evidence="8">
    <location>
        <begin position="311"/>
        <end position="330"/>
    </location>
</feature>
<feature type="transmembrane region" description="Helical" evidence="8">
    <location>
        <begin position="132"/>
        <end position="151"/>
    </location>
</feature>
<proteinExistence type="inferred from homology"/>
<feature type="transmembrane region" description="Helical" evidence="8">
    <location>
        <begin position="158"/>
        <end position="176"/>
    </location>
</feature>
<evidence type="ECO:0000256" key="4">
    <source>
        <dbReference type="ARBA" id="ARBA00022692"/>
    </source>
</evidence>
<feature type="transmembrane region" description="Helical" evidence="8">
    <location>
        <begin position="66"/>
        <end position="88"/>
    </location>
</feature>
<dbReference type="EMBL" id="MU854559">
    <property type="protein sequence ID" value="KAK4032994.1"/>
    <property type="molecule type" value="Genomic_DNA"/>
</dbReference>
<feature type="transmembrane region" description="Helical" evidence="8">
    <location>
        <begin position="441"/>
        <end position="461"/>
    </location>
</feature>
<accession>A0AAN6P7A4</accession>
<keyword evidence="5 8" id="KW-1133">Transmembrane helix</keyword>
<evidence type="ECO:0000256" key="5">
    <source>
        <dbReference type="ARBA" id="ARBA00022989"/>
    </source>
</evidence>
<dbReference type="AlphaFoldDB" id="A0AAN6P7A4"/>
<comment type="similarity">
    <text evidence="2">Belongs to the major facilitator superfamily.</text>
</comment>
<feature type="transmembrane region" description="Helical" evidence="8">
    <location>
        <begin position="100"/>
        <end position="120"/>
    </location>
</feature>